<sequence length="596" mass="65716">MEQCRAASSKRLFRSQQSSAVCSINQQNPCSRSYAYKITSLMLNVKVWIVDMIALAVSFIVQRRNFLQVPSKASKIGKGNLHRQKSKNTPERHPTLDGKQQIKKAYGTVKKRSGASQKIISEKILGPVPKSEKGPGPLPKSEKVPEPVPRSEKVPEPNAKKEKVPGPLPKSGKVPEPIPKKEKVSEPVAKKEKVPGPFTKSGKVPEPVPKKEKVLGPLPKSEKVPDPIPKKEKVLEPVPKKGKVPEPLHKSEEVGETVPKKEKVPEPLHKSDNVAVPVPKKEKVPGPLTKSGKAPEPIPKKEKVLEPVPKKGKVPEPLHKSEKVPEPIPKQEKDLEPVPRKEKIPEPLPKSEKIFALEHKILPNNSFQVLVTETNIKDKEKLANFNISQQIPLETRSSKKDIEVKSNGKGINVMGLPSSQTKNSDQKSLVAEEGNKLDPVALKRKDQGSHECEVMCSFPDAAEGARAWELCFKNPGHPNFIPVSQFEMSHLPKRYQRDCVLKCVMNVAQCTGRVRVCYTSRGRPDNYAFAAARGSALPHSGRRIFTYDTDTCRGSSGAPIIMPLGIGPVKSPYIAPHSSAEDQNLNKSGEGDVWLL</sequence>
<proteinExistence type="predicted"/>
<gene>
    <name evidence="3" type="ORF">RRG08_051104</name>
</gene>
<accession>A0AAE1AHM1</accession>
<keyword evidence="2" id="KW-0812">Transmembrane</keyword>
<evidence type="ECO:0000313" key="4">
    <source>
        <dbReference type="Proteomes" id="UP001283361"/>
    </source>
</evidence>
<feature type="compositionally biased region" description="Basic and acidic residues" evidence="1">
    <location>
        <begin position="208"/>
        <end position="272"/>
    </location>
</feature>
<keyword evidence="2" id="KW-1133">Transmembrane helix</keyword>
<dbReference type="EMBL" id="JAWDGP010001802">
    <property type="protein sequence ID" value="KAK3788030.1"/>
    <property type="molecule type" value="Genomic_DNA"/>
</dbReference>
<comment type="caution">
    <text evidence="3">The sequence shown here is derived from an EMBL/GenBank/DDBJ whole genome shotgun (WGS) entry which is preliminary data.</text>
</comment>
<evidence type="ECO:0000313" key="3">
    <source>
        <dbReference type="EMBL" id="KAK3788030.1"/>
    </source>
</evidence>
<feature type="compositionally biased region" description="Basic and acidic residues" evidence="1">
    <location>
        <begin position="298"/>
        <end position="347"/>
    </location>
</feature>
<feature type="compositionally biased region" description="Basic and acidic residues" evidence="1">
    <location>
        <begin position="178"/>
        <end position="194"/>
    </location>
</feature>
<organism evidence="3 4">
    <name type="scientific">Elysia crispata</name>
    <name type="common">lettuce slug</name>
    <dbReference type="NCBI Taxonomy" id="231223"/>
    <lineage>
        <taxon>Eukaryota</taxon>
        <taxon>Metazoa</taxon>
        <taxon>Spiralia</taxon>
        <taxon>Lophotrochozoa</taxon>
        <taxon>Mollusca</taxon>
        <taxon>Gastropoda</taxon>
        <taxon>Heterobranchia</taxon>
        <taxon>Euthyneura</taxon>
        <taxon>Panpulmonata</taxon>
        <taxon>Sacoglossa</taxon>
        <taxon>Placobranchoidea</taxon>
        <taxon>Plakobranchidae</taxon>
        <taxon>Elysia</taxon>
    </lineage>
</organism>
<keyword evidence="2" id="KW-0472">Membrane</keyword>
<feature type="transmembrane region" description="Helical" evidence="2">
    <location>
        <begin position="41"/>
        <end position="61"/>
    </location>
</feature>
<evidence type="ECO:0000256" key="1">
    <source>
        <dbReference type="SAM" id="MobiDB-lite"/>
    </source>
</evidence>
<dbReference type="AlphaFoldDB" id="A0AAE1AHM1"/>
<feature type="region of interest" description="Disordered" evidence="1">
    <location>
        <begin position="74"/>
        <end position="347"/>
    </location>
</feature>
<reference evidence="3" key="1">
    <citation type="journal article" date="2023" name="G3 (Bethesda)">
        <title>A reference genome for the long-term kleptoplast-retaining sea slug Elysia crispata morphotype clarki.</title>
        <authorList>
            <person name="Eastman K.E."/>
            <person name="Pendleton A.L."/>
            <person name="Shaikh M.A."/>
            <person name="Suttiyut T."/>
            <person name="Ogas R."/>
            <person name="Tomko P."/>
            <person name="Gavelis G."/>
            <person name="Widhalm J.R."/>
            <person name="Wisecaver J.H."/>
        </authorList>
    </citation>
    <scope>NUCLEOTIDE SEQUENCE</scope>
    <source>
        <strain evidence="3">ECLA1</strain>
    </source>
</reference>
<feature type="compositionally biased region" description="Basic and acidic residues" evidence="1">
    <location>
        <begin position="140"/>
        <end position="164"/>
    </location>
</feature>
<keyword evidence="4" id="KW-1185">Reference proteome</keyword>
<protein>
    <submittedName>
        <fullName evidence="3">Uncharacterized protein</fullName>
    </submittedName>
</protein>
<name>A0AAE1AHM1_9GAST</name>
<evidence type="ECO:0000256" key="2">
    <source>
        <dbReference type="SAM" id="Phobius"/>
    </source>
</evidence>
<dbReference type="Proteomes" id="UP001283361">
    <property type="component" value="Unassembled WGS sequence"/>
</dbReference>